<organism evidence="5 6">
    <name type="scientific">Candidatus Iainarchaeum sp</name>
    <dbReference type="NCBI Taxonomy" id="3101447"/>
    <lineage>
        <taxon>Archaea</taxon>
        <taxon>Candidatus Iainarchaeota</taxon>
        <taxon>Candidatus Iainarchaeia</taxon>
        <taxon>Candidatus Iainarchaeales</taxon>
        <taxon>Candidatus Iainarchaeaceae</taxon>
        <taxon>Candidatus Iainarchaeum</taxon>
    </lineage>
</organism>
<comment type="caution">
    <text evidence="5">The sequence shown here is derived from an EMBL/GenBank/DDBJ whole genome shotgun (WGS) entry which is preliminary data.</text>
</comment>
<evidence type="ECO:0000256" key="3">
    <source>
        <dbReference type="ARBA" id="ARBA00023274"/>
    </source>
</evidence>
<evidence type="ECO:0000256" key="2">
    <source>
        <dbReference type="ARBA" id="ARBA00022980"/>
    </source>
</evidence>
<dbReference type="GO" id="GO:0003735">
    <property type="term" value="F:structural constituent of ribosome"/>
    <property type="evidence" value="ECO:0007669"/>
    <property type="project" value="InterPro"/>
</dbReference>
<feature type="compositionally biased region" description="Basic and acidic residues" evidence="4">
    <location>
        <begin position="142"/>
        <end position="191"/>
    </location>
</feature>
<protein>
    <submittedName>
        <fullName evidence="5">30S ribosomal protein S19e</fullName>
    </submittedName>
</protein>
<dbReference type="EMBL" id="DUFG01000034">
    <property type="protein sequence ID" value="HIH09009.1"/>
    <property type="molecule type" value="Genomic_DNA"/>
</dbReference>
<sequence>MGVFDVPASELIKEVAKGFEGKLEKPAWADFVKTGQHVERAPQNPDWFFVRNASVLYRVYRDGPVGTGSLRSYYGGRKNRGVKPEKKRMASGKIIRVCLQLLEKEGLIQKAKKGRIITGKGESLLVKKSKEVQEHLKHKKKEAVEVKGKEKADLAAKETREALRAQEQRARETEKKKDQKKEHKKEEKKEK</sequence>
<dbReference type="InterPro" id="IPR036390">
    <property type="entry name" value="WH_DNA-bd_sf"/>
</dbReference>
<keyword evidence="2 5" id="KW-0689">Ribosomal protein</keyword>
<dbReference type="PANTHER" id="PTHR11710:SF0">
    <property type="entry name" value="40S RIBOSOMAL PROTEIN S19"/>
    <property type="match status" value="1"/>
</dbReference>
<dbReference type="SMART" id="SM01413">
    <property type="entry name" value="Ribosomal_S19e"/>
    <property type="match status" value="1"/>
</dbReference>
<evidence type="ECO:0000256" key="1">
    <source>
        <dbReference type="ARBA" id="ARBA00010014"/>
    </source>
</evidence>
<evidence type="ECO:0000313" key="6">
    <source>
        <dbReference type="Proteomes" id="UP000577419"/>
    </source>
</evidence>
<dbReference type="SUPFAM" id="SSF46785">
    <property type="entry name" value="Winged helix' DNA-binding domain"/>
    <property type="match status" value="1"/>
</dbReference>
<proteinExistence type="inferred from homology"/>
<dbReference type="AlphaFoldDB" id="A0A7J4IXM5"/>
<evidence type="ECO:0000256" key="4">
    <source>
        <dbReference type="SAM" id="MobiDB-lite"/>
    </source>
</evidence>
<accession>A0A7J4IXM5</accession>
<name>A0A7J4IXM5_9ARCH</name>
<dbReference type="GO" id="GO:0006412">
    <property type="term" value="P:translation"/>
    <property type="evidence" value="ECO:0007669"/>
    <property type="project" value="InterPro"/>
</dbReference>
<dbReference type="InterPro" id="IPR001266">
    <property type="entry name" value="Ribosomal_eS19"/>
</dbReference>
<dbReference type="PANTHER" id="PTHR11710">
    <property type="entry name" value="40S RIBOSOMAL PROTEIN S19"/>
    <property type="match status" value="1"/>
</dbReference>
<dbReference type="GO" id="GO:0000028">
    <property type="term" value="P:ribosomal small subunit assembly"/>
    <property type="evidence" value="ECO:0007669"/>
    <property type="project" value="TreeGrafter"/>
</dbReference>
<dbReference type="Proteomes" id="UP000577419">
    <property type="component" value="Unassembled WGS sequence"/>
</dbReference>
<dbReference type="InterPro" id="IPR027548">
    <property type="entry name" value="Ribosomal_eS19_archaeal"/>
</dbReference>
<gene>
    <name evidence="5" type="ORF">HA237_06675</name>
</gene>
<dbReference type="GO" id="GO:0022627">
    <property type="term" value="C:cytosolic small ribosomal subunit"/>
    <property type="evidence" value="ECO:0007669"/>
    <property type="project" value="TreeGrafter"/>
</dbReference>
<dbReference type="Pfam" id="PF01090">
    <property type="entry name" value="Ribosomal_S19e"/>
    <property type="match status" value="1"/>
</dbReference>
<reference evidence="6" key="1">
    <citation type="journal article" date="2020" name="bioRxiv">
        <title>A rank-normalized archaeal taxonomy based on genome phylogeny resolves widespread incomplete and uneven classifications.</title>
        <authorList>
            <person name="Rinke C."/>
            <person name="Chuvochina M."/>
            <person name="Mussig A.J."/>
            <person name="Chaumeil P.-A."/>
            <person name="Waite D.W."/>
            <person name="Whitman W.B."/>
            <person name="Parks D.H."/>
            <person name="Hugenholtz P."/>
        </authorList>
    </citation>
    <scope>NUCLEOTIDE SEQUENCE [LARGE SCALE GENOMIC DNA]</scope>
</reference>
<dbReference type="Gene3D" id="1.10.10.10">
    <property type="entry name" value="Winged helix-like DNA-binding domain superfamily/Winged helix DNA-binding domain"/>
    <property type="match status" value="1"/>
</dbReference>
<evidence type="ECO:0000313" key="5">
    <source>
        <dbReference type="EMBL" id="HIH09009.1"/>
    </source>
</evidence>
<comment type="similarity">
    <text evidence="1">Belongs to the eukaryotic ribosomal protein eS19 family.</text>
</comment>
<dbReference type="NCBIfam" id="NF006811">
    <property type="entry name" value="PRK09333.1"/>
    <property type="match status" value="1"/>
</dbReference>
<dbReference type="InterPro" id="IPR036388">
    <property type="entry name" value="WH-like_DNA-bd_sf"/>
</dbReference>
<keyword evidence="3" id="KW-0687">Ribonucleoprotein</keyword>
<dbReference type="GO" id="GO:0003723">
    <property type="term" value="F:RNA binding"/>
    <property type="evidence" value="ECO:0007669"/>
    <property type="project" value="TreeGrafter"/>
</dbReference>
<feature type="region of interest" description="Disordered" evidence="4">
    <location>
        <begin position="135"/>
        <end position="191"/>
    </location>
</feature>